<keyword evidence="2" id="KW-1185">Reference proteome</keyword>
<evidence type="ECO:0000313" key="1">
    <source>
        <dbReference type="EMBL" id="QOD38854.1"/>
    </source>
</evidence>
<sequence>MILEHSPTIPCENRNIHTDHKEHLVYCEDNGNATKYEDIENEFINDAHGYLIQKELNVNFKQKDYERSNFSKKLTQIEMERIYPGLEREGLELHRILESYI</sequence>
<dbReference type="EMBL" id="CP061738">
    <property type="protein sequence ID" value="QOD38854.1"/>
    <property type="molecule type" value="Genomic_DNA"/>
</dbReference>
<dbReference type="AlphaFoldDB" id="A0A7M3U369"/>
<protein>
    <submittedName>
        <fullName evidence="1">Uncharacterized protein</fullName>
    </submittedName>
</protein>
<evidence type="ECO:0000313" key="2">
    <source>
        <dbReference type="Proteomes" id="UP000516514"/>
    </source>
</evidence>
<proteinExistence type="predicted"/>
<name>A0A7M3U369_9RICK</name>
<dbReference type="KEGG" id="wms:ID128_04675"/>
<dbReference type="Proteomes" id="UP000516514">
    <property type="component" value="Chromosome"/>
</dbReference>
<organism evidence="1 2">
    <name type="scientific">Candidatus Wolbachia massiliensis</name>
    <dbReference type="NCBI Taxonomy" id="1845000"/>
    <lineage>
        <taxon>Bacteria</taxon>
        <taxon>Pseudomonadati</taxon>
        <taxon>Pseudomonadota</taxon>
        <taxon>Alphaproteobacteria</taxon>
        <taxon>Rickettsiales</taxon>
        <taxon>Anaplasmataceae</taxon>
        <taxon>Wolbachieae</taxon>
        <taxon>Wolbachia</taxon>
    </lineage>
</organism>
<reference evidence="1 2" key="1">
    <citation type="submission" date="2020-09" db="EMBL/GenBank/DDBJ databases">
        <title>An Earliest Endosymbiont, Wolbachia massiliensis sp. nov., Strain PL13 From the Bed Bug (Cimex hemipterius), Type strain of a New supergroup T.</title>
        <authorList>
            <person name="Laidoudi Y."/>
            <person name="Levasseur A."/>
            <person name="Medkour H."/>
            <person name="Maaloum M."/>
            <person name="BenKhedher M."/>
            <person name="Sambou M."/>
            <person name="Bassene H."/>
            <person name="Davoust B."/>
            <person name="Fenollar F."/>
            <person name="Raoult D."/>
            <person name="Mediannikov O."/>
        </authorList>
    </citation>
    <scope>NUCLEOTIDE SEQUENCE [LARGE SCALE GENOMIC DNA]</scope>
    <source>
        <strain evidence="1 2">PL13</strain>
    </source>
</reference>
<accession>A0A7M3U369</accession>
<gene>
    <name evidence="1" type="ORF">ID128_04675</name>
</gene>